<dbReference type="EMBL" id="QGHD01000032">
    <property type="protein sequence ID" value="PWK93104.1"/>
    <property type="molecule type" value="Genomic_DNA"/>
</dbReference>
<dbReference type="Proteomes" id="UP000245523">
    <property type="component" value="Unassembled WGS sequence"/>
</dbReference>
<dbReference type="RefSeq" id="WP_106198469.1">
    <property type="nucleotide sequence ID" value="NZ_JAXEIU010000039.1"/>
</dbReference>
<evidence type="ECO:0000313" key="1">
    <source>
        <dbReference type="EMBL" id="PWK93104.1"/>
    </source>
</evidence>
<reference evidence="1 2" key="1">
    <citation type="submission" date="2018-05" db="EMBL/GenBank/DDBJ databases">
        <title>Animal gut microbial communities from fecal samples from Wisconsin, USA.</title>
        <authorList>
            <person name="Neumann A."/>
        </authorList>
    </citation>
    <scope>NUCLEOTIDE SEQUENCE [LARGE SCALE GENOMIC DNA]</scope>
    <source>
        <strain evidence="1 2">UWS4</strain>
    </source>
</reference>
<protein>
    <submittedName>
        <fullName evidence="1">Uncharacterized protein</fullName>
    </submittedName>
</protein>
<comment type="caution">
    <text evidence="1">The sequence shown here is derived from an EMBL/GenBank/DDBJ whole genome shotgun (WGS) entry which is preliminary data.</text>
</comment>
<sequence length="131" mass="15128">MSTTLEMAHALYHNPQIKMESSFFGLRKKIIYAKTNSIVEGKCFEFNPAEGEKIQRLMEANANDFGAMLRQEGVPETCENGNYRLSLCFSKDHQFAAFLLQRFVDFEYRNLGEARFIEGDSAEVYLHPFLK</sequence>
<proteinExistence type="predicted"/>
<accession>A0ABX5LI20</accession>
<gene>
    <name evidence="1" type="ORF">B0H50_1323</name>
</gene>
<keyword evidence="2" id="KW-1185">Reference proteome</keyword>
<organism evidence="1 2">
    <name type="scientific">Hallerella porci</name>
    <dbReference type="NCBI Taxonomy" id="1945871"/>
    <lineage>
        <taxon>Bacteria</taxon>
        <taxon>Pseudomonadati</taxon>
        <taxon>Fibrobacterota</taxon>
        <taxon>Fibrobacteria</taxon>
        <taxon>Fibrobacterales</taxon>
        <taxon>Fibrobacteraceae</taxon>
        <taxon>Hallerella</taxon>
    </lineage>
</organism>
<name>A0ABX5LI20_9BACT</name>
<evidence type="ECO:0000313" key="2">
    <source>
        <dbReference type="Proteomes" id="UP000245523"/>
    </source>
</evidence>